<dbReference type="EMBL" id="LCLU01000007">
    <property type="protein sequence ID" value="KKU22679.1"/>
    <property type="molecule type" value="Genomic_DNA"/>
</dbReference>
<dbReference type="Proteomes" id="UP000034569">
    <property type="component" value="Unassembled WGS sequence"/>
</dbReference>
<proteinExistence type="predicted"/>
<keyword evidence="1" id="KW-0812">Transmembrane</keyword>
<feature type="transmembrane region" description="Helical" evidence="1">
    <location>
        <begin position="71"/>
        <end position="88"/>
    </location>
</feature>
<protein>
    <submittedName>
        <fullName evidence="2">Uncharacterized protein</fullName>
    </submittedName>
</protein>
<evidence type="ECO:0000256" key="1">
    <source>
        <dbReference type="SAM" id="Phobius"/>
    </source>
</evidence>
<feature type="transmembrane region" description="Helical" evidence="1">
    <location>
        <begin position="6"/>
        <end position="27"/>
    </location>
</feature>
<reference evidence="2 3" key="1">
    <citation type="journal article" date="2015" name="Nature">
        <title>rRNA introns, odd ribosomes, and small enigmatic genomes across a large radiation of phyla.</title>
        <authorList>
            <person name="Brown C.T."/>
            <person name="Hug L.A."/>
            <person name="Thomas B.C."/>
            <person name="Sharon I."/>
            <person name="Castelle C.J."/>
            <person name="Singh A."/>
            <person name="Wilkins M.J."/>
            <person name="Williams K.H."/>
            <person name="Banfield J.F."/>
        </authorList>
    </citation>
    <scope>NUCLEOTIDE SEQUENCE [LARGE SCALE GENOMIC DNA]</scope>
</reference>
<evidence type="ECO:0000313" key="2">
    <source>
        <dbReference type="EMBL" id="KKU22679.1"/>
    </source>
</evidence>
<gene>
    <name evidence="2" type="ORF">UX33_C0007G0011</name>
</gene>
<keyword evidence="1" id="KW-0472">Membrane</keyword>
<sequence>MLETFVVVLDISLLIVAALGAITASSMEMRNEKGWWLIVFGLFILGLGHVTETLFGEVFHISHELNEVQHRLWILGGFVIIVSGISFIRRSRTAEETNKEAKKESAKENKISSGKAELSSVGRQFIKLINAFSNFTF</sequence>
<dbReference type="AlphaFoldDB" id="A0A0G1NPU7"/>
<evidence type="ECO:0000313" key="3">
    <source>
        <dbReference type="Proteomes" id="UP000034569"/>
    </source>
</evidence>
<name>A0A0G1NPU7_9BACT</name>
<comment type="caution">
    <text evidence="2">The sequence shown here is derived from an EMBL/GenBank/DDBJ whole genome shotgun (WGS) entry which is preliminary data.</text>
</comment>
<keyword evidence="1" id="KW-1133">Transmembrane helix</keyword>
<accession>A0A0G1NPU7</accession>
<feature type="transmembrane region" description="Helical" evidence="1">
    <location>
        <begin position="34"/>
        <end position="51"/>
    </location>
</feature>
<organism evidence="2 3">
    <name type="scientific">Candidatus Azambacteria bacterium GW2011_GWC1_46_13</name>
    <dbReference type="NCBI Taxonomy" id="1618619"/>
    <lineage>
        <taxon>Bacteria</taxon>
        <taxon>Candidatus Azamiibacteriota</taxon>
    </lineage>
</organism>